<dbReference type="EC" id="2.7.-.-" evidence="1"/>
<comment type="similarity">
    <text evidence="1">Belongs to the inositol phosphokinase (IPK) family.</text>
</comment>
<dbReference type="OrthoDB" id="2573163at2759"/>
<gene>
    <name evidence="2" type="ORF">DSTB1V02_LOCUS4023</name>
</gene>
<dbReference type="SUPFAM" id="SSF56104">
    <property type="entry name" value="SAICAR synthase-like"/>
    <property type="match status" value="1"/>
</dbReference>
<dbReference type="GO" id="GO:0032958">
    <property type="term" value="P:inositol phosphate biosynthetic process"/>
    <property type="evidence" value="ECO:0007669"/>
    <property type="project" value="InterPro"/>
</dbReference>
<dbReference type="InterPro" id="IPR005522">
    <property type="entry name" value="IPK"/>
</dbReference>
<dbReference type="AlphaFoldDB" id="A0A7R9A613"/>
<keyword evidence="1" id="KW-0808">Transferase</keyword>
<keyword evidence="3" id="KW-1185">Reference proteome</keyword>
<dbReference type="EMBL" id="LR900083">
    <property type="protein sequence ID" value="CAD7244121.1"/>
    <property type="molecule type" value="Genomic_DNA"/>
</dbReference>
<evidence type="ECO:0000313" key="2">
    <source>
        <dbReference type="EMBL" id="CAD7244121.1"/>
    </source>
</evidence>
<reference evidence="2" key="1">
    <citation type="submission" date="2020-11" db="EMBL/GenBank/DDBJ databases">
        <authorList>
            <person name="Tran Van P."/>
        </authorList>
    </citation>
    <scope>NUCLEOTIDE SEQUENCE</scope>
</reference>
<keyword evidence="1" id="KW-0418">Kinase</keyword>
<proteinExistence type="inferred from homology"/>
<organism evidence="2">
    <name type="scientific">Darwinula stevensoni</name>
    <dbReference type="NCBI Taxonomy" id="69355"/>
    <lineage>
        <taxon>Eukaryota</taxon>
        <taxon>Metazoa</taxon>
        <taxon>Ecdysozoa</taxon>
        <taxon>Arthropoda</taxon>
        <taxon>Crustacea</taxon>
        <taxon>Oligostraca</taxon>
        <taxon>Ostracoda</taxon>
        <taxon>Podocopa</taxon>
        <taxon>Podocopida</taxon>
        <taxon>Darwinulocopina</taxon>
        <taxon>Darwinuloidea</taxon>
        <taxon>Darwinulidae</taxon>
        <taxon>Darwinula</taxon>
    </lineage>
</organism>
<sequence>MYLEPFMHQVGGHSSMMCLDNFTVCKPLIERELRFYESLPDVMRPFTAECKGVTEVDCREDEKGYIALTAVPRNESQAITSLKNNASQKRYSY</sequence>
<dbReference type="GO" id="GO:0005737">
    <property type="term" value="C:cytoplasm"/>
    <property type="evidence" value="ECO:0007669"/>
    <property type="project" value="TreeGrafter"/>
</dbReference>
<dbReference type="EMBL" id="CAJPEV010000566">
    <property type="protein sequence ID" value="CAG0886513.1"/>
    <property type="molecule type" value="Genomic_DNA"/>
</dbReference>
<evidence type="ECO:0000256" key="1">
    <source>
        <dbReference type="RuleBase" id="RU363090"/>
    </source>
</evidence>
<evidence type="ECO:0000313" key="3">
    <source>
        <dbReference type="Proteomes" id="UP000677054"/>
    </source>
</evidence>
<dbReference type="PANTHER" id="PTHR12400">
    <property type="entry name" value="INOSITOL POLYPHOSPHATE KINASE"/>
    <property type="match status" value="1"/>
</dbReference>
<dbReference type="PANTHER" id="PTHR12400:SF21">
    <property type="entry name" value="KINASE"/>
    <property type="match status" value="1"/>
</dbReference>
<dbReference type="GO" id="GO:0000828">
    <property type="term" value="F:inositol hexakisphosphate kinase activity"/>
    <property type="evidence" value="ECO:0007669"/>
    <property type="project" value="TreeGrafter"/>
</dbReference>
<dbReference type="Proteomes" id="UP000677054">
    <property type="component" value="Unassembled WGS sequence"/>
</dbReference>
<protein>
    <recommendedName>
        <fullName evidence="1">Kinase</fullName>
        <ecNumber evidence="1">2.7.-.-</ecNumber>
    </recommendedName>
</protein>
<name>A0A7R9A613_9CRUS</name>
<accession>A0A7R9A613</accession>
<dbReference type="GO" id="GO:0046854">
    <property type="term" value="P:phosphatidylinositol phosphate biosynthetic process"/>
    <property type="evidence" value="ECO:0007669"/>
    <property type="project" value="TreeGrafter"/>
</dbReference>
<dbReference type="GO" id="GO:0005634">
    <property type="term" value="C:nucleus"/>
    <property type="evidence" value="ECO:0007669"/>
    <property type="project" value="TreeGrafter"/>
</dbReference>